<evidence type="ECO:0000256" key="3">
    <source>
        <dbReference type="ARBA" id="ARBA00023125"/>
    </source>
</evidence>
<dbReference type="PANTHER" id="PTHR37299">
    <property type="entry name" value="TRANSCRIPTIONAL REGULATOR-RELATED"/>
    <property type="match status" value="1"/>
</dbReference>
<accession>A0ABV1J4J9</accession>
<evidence type="ECO:0000313" key="7">
    <source>
        <dbReference type="Proteomes" id="UP001481872"/>
    </source>
</evidence>
<gene>
    <name evidence="6" type="ORF">AAA081_02185</name>
</gene>
<dbReference type="InterPro" id="IPR046947">
    <property type="entry name" value="LytR-like"/>
</dbReference>
<protein>
    <submittedName>
        <fullName evidence="6">LytTR family DNA-binding domain-containing protein</fullName>
    </submittedName>
</protein>
<dbReference type="SMART" id="SM00850">
    <property type="entry name" value="LytTR"/>
    <property type="match status" value="1"/>
</dbReference>
<evidence type="ECO:0000313" key="6">
    <source>
        <dbReference type="EMBL" id="MEQ3353113.1"/>
    </source>
</evidence>
<dbReference type="Gene3D" id="2.40.50.1020">
    <property type="entry name" value="LytTr DNA-binding domain"/>
    <property type="match status" value="1"/>
</dbReference>
<proteinExistence type="predicted"/>
<evidence type="ECO:0000256" key="2">
    <source>
        <dbReference type="ARBA" id="ARBA00023015"/>
    </source>
</evidence>
<evidence type="ECO:0000259" key="5">
    <source>
        <dbReference type="PROSITE" id="PS50930"/>
    </source>
</evidence>
<feature type="domain" description="HTH LytTR-type" evidence="5">
    <location>
        <begin position="42"/>
        <end position="146"/>
    </location>
</feature>
<dbReference type="GO" id="GO:0003677">
    <property type="term" value="F:DNA binding"/>
    <property type="evidence" value="ECO:0007669"/>
    <property type="project" value="UniProtKB-KW"/>
</dbReference>
<dbReference type="PROSITE" id="PS50930">
    <property type="entry name" value="HTH_LYTTR"/>
    <property type="match status" value="1"/>
</dbReference>
<dbReference type="Pfam" id="PF04397">
    <property type="entry name" value="LytTR"/>
    <property type="match status" value="1"/>
</dbReference>
<reference evidence="6 7" key="1">
    <citation type="submission" date="2024-04" db="EMBL/GenBank/DDBJ databases">
        <title>Human intestinal bacterial collection.</title>
        <authorList>
            <person name="Pauvert C."/>
            <person name="Hitch T.C.A."/>
            <person name="Clavel T."/>
        </authorList>
    </citation>
    <scope>NUCLEOTIDE SEQUENCE [LARGE SCALE GENOMIC DNA]</scope>
    <source>
        <strain evidence="6 7">CLA-SR-H026</strain>
    </source>
</reference>
<organism evidence="6 7">
    <name type="scientific">Aedoeadaptatus acetigenes</name>
    <dbReference type="NCBI Taxonomy" id="2981723"/>
    <lineage>
        <taxon>Bacteria</taxon>
        <taxon>Bacillati</taxon>
        <taxon>Bacillota</taxon>
        <taxon>Tissierellia</taxon>
        <taxon>Tissierellales</taxon>
        <taxon>Peptoniphilaceae</taxon>
        <taxon>Aedoeadaptatus</taxon>
    </lineage>
</organism>
<evidence type="ECO:0000256" key="1">
    <source>
        <dbReference type="ARBA" id="ARBA00022490"/>
    </source>
</evidence>
<comment type="caution">
    <text evidence="6">The sequence shown here is derived from an EMBL/GenBank/DDBJ whole genome shotgun (WGS) entry which is preliminary data.</text>
</comment>
<keyword evidence="3 6" id="KW-0238">DNA-binding</keyword>
<dbReference type="Proteomes" id="UP001481872">
    <property type="component" value="Unassembled WGS sequence"/>
</dbReference>
<name>A0ABV1J4J9_9FIRM</name>
<dbReference type="PANTHER" id="PTHR37299:SF2">
    <property type="entry name" value="HTH LYTTR-TYPE DOMAIN-CONTAINING PROTEIN"/>
    <property type="match status" value="1"/>
</dbReference>
<dbReference type="InterPro" id="IPR007492">
    <property type="entry name" value="LytTR_DNA-bd_dom"/>
</dbReference>
<keyword evidence="2" id="KW-0805">Transcription regulation</keyword>
<evidence type="ECO:0000256" key="4">
    <source>
        <dbReference type="ARBA" id="ARBA00023163"/>
    </source>
</evidence>
<keyword evidence="7" id="KW-1185">Reference proteome</keyword>
<dbReference type="EMBL" id="JBBNPS010000003">
    <property type="protein sequence ID" value="MEQ3353113.1"/>
    <property type="molecule type" value="Genomic_DNA"/>
</dbReference>
<keyword evidence="4" id="KW-0804">Transcription</keyword>
<sequence length="146" mass="16663">MKVEIILDETCERPQVKIYTKAVTEEVEKIRDALTAVGIEKIVGQKDDEVFLMDYGDILRIYAQDKSVYAVAGGEIYRLRLSLSACEERLRAHRFLRVSRSDVINLDYVKKLDLSFTGTIAVEMKNGDVVYVSRRNLRGFKEALGL</sequence>
<keyword evidence="1" id="KW-0963">Cytoplasm</keyword>
<dbReference type="RefSeq" id="WP_349053529.1">
    <property type="nucleotide sequence ID" value="NZ_JBBNPS010000003.1"/>
</dbReference>